<evidence type="ECO:0000313" key="1">
    <source>
        <dbReference type="EMBL" id="OLP06628.1"/>
    </source>
</evidence>
<comment type="caution">
    <text evidence="1">The sequence shown here is derived from an EMBL/GenBank/DDBJ whole genome shotgun (WGS) entry which is preliminary data.</text>
</comment>
<organism evidence="1 2">
    <name type="scientific">Rhodoferax antarcticus ANT.BR</name>
    <dbReference type="NCBI Taxonomy" id="1111071"/>
    <lineage>
        <taxon>Bacteria</taxon>
        <taxon>Pseudomonadati</taxon>
        <taxon>Pseudomonadota</taxon>
        <taxon>Betaproteobacteria</taxon>
        <taxon>Burkholderiales</taxon>
        <taxon>Comamonadaceae</taxon>
        <taxon>Rhodoferax</taxon>
    </lineage>
</organism>
<dbReference type="EMBL" id="MSYM01000013">
    <property type="protein sequence ID" value="OLP06628.1"/>
    <property type="molecule type" value="Genomic_DNA"/>
</dbReference>
<gene>
    <name evidence="1" type="ORF">BLL52_2864</name>
</gene>
<dbReference type="Proteomes" id="UP000185911">
    <property type="component" value="Unassembled WGS sequence"/>
</dbReference>
<reference evidence="1 2" key="1">
    <citation type="submission" date="2017-01" db="EMBL/GenBank/DDBJ databases">
        <title>Genome sequence of Rhodoferax antarcticus ANT.BR, a psychrophilic purple nonsulfur bacterium from an Antarctic microbial mat.</title>
        <authorList>
            <person name="Baker J."/>
            <person name="Riester C."/>
            <person name="Skinner B."/>
            <person name="Newell A."/>
            <person name="Swingley W."/>
            <person name="Madigan M."/>
            <person name="Jung D."/>
            <person name="Asao M."/>
            <person name="Chen M."/>
            <person name="Loughlin P."/>
            <person name="Pan H."/>
            <person name="Lin S."/>
            <person name="Li N."/>
            <person name="Shaw J."/>
            <person name="Prado M."/>
            <person name="Sherman C."/>
            <person name="Li X."/>
            <person name="Tang J."/>
            <person name="Blankenship R."/>
            <person name="Zhao T."/>
            <person name="Touchman J."/>
            <person name="Sattley M."/>
        </authorList>
    </citation>
    <scope>NUCLEOTIDE SEQUENCE [LARGE SCALE GENOMIC DNA]</scope>
    <source>
        <strain evidence="1 2">ANT.BR</strain>
    </source>
</reference>
<name>A0A1Q8YF14_9BURK</name>
<sequence length="48" mass="5295">MSPARCAASSLTYAKRTTRLIFSERFGTLAGASQQWPAFDRARMDVNG</sequence>
<evidence type="ECO:0000313" key="2">
    <source>
        <dbReference type="Proteomes" id="UP000185911"/>
    </source>
</evidence>
<dbReference type="AlphaFoldDB" id="A0A1Q8YF14"/>
<proteinExistence type="predicted"/>
<keyword evidence="2" id="KW-1185">Reference proteome</keyword>
<protein>
    <submittedName>
        <fullName evidence="1">Uncharacterized protein</fullName>
    </submittedName>
</protein>
<accession>A0A1Q8YF14</accession>